<gene>
    <name evidence="3" type="ORF">N4T19_12505</name>
</gene>
<dbReference type="PIRSF" id="PIRSF000390">
    <property type="entry name" value="PLP_StrS"/>
    <property type="match status" value="1"/>
</dbReference>
<keyword evidence="3" id="KW-0808">Transferase</keyword>
<dbReference type="Gene3D" id="3.90.1150.10">
    <property type="entry name" value="Aspartate Aminotransferase, domain 1"/>
    <property type="match status" value="1"/>
</dbReference>
<sequence>MTARRITVPPTAGLPLQLGDLRPWGDPRLDRALATWLGVDEVLLECSGTSALMLALRTLQQRAPERCEVVVPAYTCPLVAMAVAQCGLQLRLCDLSPDRLDLDGNALDALLSHRTLAVVPTHLGGRVADVASLLPRAQACGAYVIEDAAQALGARVHGRSVGLQGDIALFSLAVGKGLSTYEGGVLLAREPVLMAALRAQHQQSIRPHLAWELRRSLALLGYTAAYRPALLDAVYGAPLRRSLARGDWVEAAGDDFDSQIPQHSLGAGRQRVALRALVRLRGHWEQAQQQAQQRITQLRALPGLEVVDDAAPQAQGIWPVILLRLPSAAQRDALMQAHWASGWGLSLPFSQVLPDYARYAPLLGEALHDPVPQARDWAQRLLAISNSAWLSDALFAQLLAALTRTLTRPPAAAG</sequence>
<dbReference type="PANTHER" id="PTHR30244">
    <property type="entry name" value="TRANSAMINASE"/>
    <property type="match status" value="1"/>
</dbReference>
<dbReference type="Gene3D" id="3.40.640.10">
    <property type="entry name" value="Type I PLP-dependent aspartate aminotransferase-like (Major domain)"/>
    <property type="match status" value="1"/>
</dbReference>
<accession>A0ABY5ZSD0</accession>
<dbReference type="Pfam" id="PF01041">
    <property type="entry name" value="DegT_DnrJ_EryC1"/>
    <property type="match status" value="1"/>
</dbReference>
<reference evidence="3" key="1">
    <citation type="submission" date="2022-09" db="EMBL/GenBank/DDBJ databases">
        <title>Bacterial diversity in gut of crayfish and pufferfish.</title>
        <authorList>
            <person name="Huang Y."/>
        </authorList>
    </citation>
    <scope>NUCLEOTIDE SEQUENCE</scope>
    <source>
        <strain evidence="3">PR12</strain>
    </source>
</reference>
<keyword evidence="4" id="KW-1185">Reference proteome</keyword>
<evidence type="ECO:0000313" key="3">
    <source>
        <dbReference type="EMBL" id="UXC16579.1"/>
    </source>
</evidence>
<evidence type="ECO:0000256" key="2">
    <source>
        <dbReference type="RuleBase" id="RU004508"/>
    </source>
</evidence>
<evidence type="ECO:0000256" key="1">
    <source>
        <dbReference type="ARBA" id="ARBA00037999"/>
    </source>
</evidence>
<dbReference type="InterPro" id="IPR015422">
    <property type="entry name" value="PyrdxlP-dep_Trfase_small"/>
</dbReference>
<dbReference type="InterPro" id="IPR000653">
    <property type="entry name" value="DegT/StrS_aminotransferase"/>
</dbReference>
<evidence type="ECO:0000313" key="4">
    <source>
        <dbReference type="Proteomes" id="UP001058290"/>
    </source>
</evidence>
<dbReference type="InterPro" id="IPR015421">
    <property type="entry name" value="PyrdxlP-dep_Trfase_major"/>
</dbReference>
<dbReference type="Proteomes" id="UP001058290">
    <property type="component" value="Chromosome"/>
</dbReference>
<proteinExistence type="inferred from homology"/>
<comment type="similarity">
    <text evidence="1 2">Belongs to the DegT/DnrJ/EryC1 family.</text>
</comment>
<keyword evidence="2" id="KW-0663">Pyridoxal phosphate</keyword>
<organism evidence="3 4">
    <name type="scientific">Comamonas squillarum</name>
    <dbReference type="NCBI Taxonomy" id="2977320"/>
    <lineage>
        <taxon>Bacteria</taxon>
        <taxon>Pseudomonadati</taxon>
        <taxon>Pseudomonadota</taxon>
        <taxon>Betaproteobacteria</taxon>
        <taxon>Burkholderiales</taxon>
        <taxon>Comamonadaceae</taxon>
        <taxon>Comamonas</taxon>
    </lineage>
</organism>
<name>A0ABY5ZSD0_9BURK</name>
<dbReference type="InterPro" id="IPR015424">
    <property type="entry name" value="PyrdxlP-dep_Trfase"/>
</dbReference>
<dbReference type="EMBL" id="CP104377">
    <property type="protein sequence ID" value="UXC16579.1"/>
    <property type="molecule type" value="Genomic_DNA"/>
</dbReference>
<dbReference type="PANTHER" id="PTHR30244:SF34">
    <property type="entry name" value="DTDP-4-AMINO-4,6-DIDEOXYGALACTOSE TRANSAMINASE"/>
    <property type="match status" value="1"/>
</dbReference>
<protein>
    <submittedName>
        <fullName evidence="3">DegT/DnrJ/EryC1/StrS family aminotransferase</fullName>
    </submittedName>
</protein>
<dbReference type="SUPFAM" id="SSF53383">
    <property type="entry name" value="PLP-dependent transferases"/>
    <property type="match status" value="1"/>
</dbReference>
<keyword evidence="3" id="KW-0032">Aminotransferase</keyword>
<dbReference type="GO" id="GO:0008483">
    <property type="term" value="F:transaminase activity"/>
    <property type="evidence" value="ECO:0007669"/>
    <property type="project" value="UniProtKB-KW"/>
</dbReference>
<dbReference type="RefSeq" id="WP_116926509.1">
    <property type="nucleotide sequence ID" value="NZ_CP104377.1"/>
</dbReference>